<dbReference type="SUPFAM" id="SSF53187">
    <property type="entry name" value="Zn-dependent exopeptidases"/>
    <property type="match status" value="1"/>
</dbReference>
<evidence type="ECO:0000256" key="5">
    <source>
        <dbReference type="ARBA" id="ARBA00022670"/>
    </source>
</evidence>
<keyword evidence="14" id="KW-1185">Reference proteome</keyword>
<evidence type="ECO:0000256" key="1">
    <source>
        <dbReference type="ARBA" id="ARBA00001947"/>
    </source>
</evidence>
<evidence type="ECO:0000256" key="9">
    <source>
        <dbReference type="ARBA" id="ARBA00022833"/>
    </source>
</evidence>
<dbReference type="GO" id="GO:0006508">
    <property type="term" value="P:proteolysis"/>
    <property type="evidence" value="ECO:0007669"/>
    <property type="project" value="UniProtKB-KW"/>
</dbReference>
<dbReference type="EC" id="3.4.-.-" evidence="11"/>
<comment type="cofactor">
    <cofactor evidence="1">
        <name>Zn(2+)</name>
        <dbReference type="ChEBI" id="CHEBI:29105"/>
    </cofactor>
</comment>
<keyword evidence="5 11" id="KW-0645">Protease</keyword>
<evidence type="ECO:0000256" key="4">
    <source>
        <dbReference type="ARBA" id="ARBA00022525"/>
    </source>
</evidence>
<evidence type="ECO:0000256" key="10">
    <source>
        <dbReference type="ARBA" id="ARBA00023180"/>
    </source>
</evidence>
<dbReference type="InterPro" id="IPR045175">
    <property type="entry name" value="M28_fam"/>
</dbReference>
<proteinExistence type="inferred from homology"/>
<sequence length="515" mass="55502">MYSQLTVLAASLLPAAIHAQGSYGGGYGNSSASNGTYSLGWDSLPGSIFLPTDDWANANWPPQNVGVALVPQAPDAELTELLEGISVPRIENIIHTLTNFGTRHTLSTQNSSTRGIGAARDWIYHEMQGFAEPSNGAMDVFLNSYIQPVASRILFPVNISNIVAQVNGTEDPNRVYVVTGHYDSRRIDINDYTNDAPGSDDDASGVAVVMEMARLCALKKPKATMIFAATAGEEQGLYGSDHLAKTLKAQGYNVEANFNNDIVGTGKNPPFNPINNYTLRLYGASIYYPNATSAAVGQEVAIIGAWNDSPAQNLGRFVTEVAAGAVSWVGMQIALIYRSDRYLRGGDHESFLLQGFPAVRFTEAVEDFAHEHQDPRVQDGIQYGDLPEFVDFEYTSRVAKVNLASMWSAANAPALPVNVTISEVVGFPAAAEDTPIEDISNDSRFAWVTGNDPLVSSYELVWRPSGALQWTHSLDVGMTGNVTVALNKDNVQMGVRAVGADGKKSPAVFPFPINE</sequence>
<comment type="similarity">
    <text evidence="3">Belongs to the peptidase M28 family. M28B subfamily.</text>
</comment>
<evidence type="ECO:0000259" key="12">
    <source>
        <dbReference type="Pfam" id="PF04389"/>
    </source>
</evidence>
<evidence type="ECO:0000313" key="14">
    <source>
        <dbReference type="Proteomes" id="UP000309340"/>
    </source>
</evidence>
<keyword evidence="8 11" id="KW-0378">Hydrolase</keyword>
<keyword evidence="10" id="KW-0325">Glycoprotein</keyword>
<evidence type="ECO:0000313" key="13">
    <source>
        <dbReference type="EMBL" id="TKA69217.1"/>
    </source>
</evidence>
<comment type="caution">
    <text evidence="13">The sequence shown here is derived from an EMBL/GenBank/DDBJ whole genome shotgun (WGS) entry which is preliminary data.</text>
</comment>
<keyword evidence="7 11" id="KW-0732">Signal</keyword>
<dbReference type="InterPro" id="IPR007484">
    <property type="entry name" value="Peptidase_M28"/>
</dbReference>
<keyword evidence="6 11" id="KW-0479">Metal-binding</keyword>
<dbReference type="OrthoDB" id="10013407at2759"/>
<evidence type="ECO:0000256" key="2">
    <source>
        <dbReference type="ARBA" id="ARBA00004613"/>
    </source>
</evidence>
<dbReference type="PANTHER" id="PTHR12147">
    <property type="entry name" value="METALLOPEPTIDASE M28 FAMILY MEMBER"/>
    <property type="match status" value="1"/>
</dbReference>
<dbReference type="STRING" id="329884.A0A4U0X0U7"/>
<reference evidence="13 14" key="1">
    <citation type="submission" date="2017-03" db="EMBL/GenBank/DDBJ databases">
        <title>Genomes of endolithic fungi from Antarctica.</title>
        <authorList>
            <person name="Coleine C."/>
            <person name="Masonjones S."/>
            <person name="Stajich J.E."/>
        </authorList>
    </citation>
    <scope>NUCLEOTIDE SEQUENCE [LARGE SCALE GENOMIC DNA]</scope>
    <source>
        <strain evidence="13 14">CCFEE 5184</strain>
    </source>
</reference>
<feature type="domain" description="Peptidase M28" evidence="12">
    <location>
        <begin position="161"/>
        <end position="286"/>
    </location>
</feature>
<dbReference type="PANTHER" id="PTHR12147:SF26">
    <property type="entry name" value="PEPTIDASE M28 DOMAIN-CONTAINING PROTEIN"/>
    <property type="match status" value="1"/>
</dbReference>
<dbReference type="EMBL" id="NAJQ01000460">
    <property type="protein sequence ID" value="TKA69217.1"/>
    <property type="molecule type" value="Genomic_DNA"/>
</dbReference>
<dbReference type="Pfam" id="PF04389">
    <property type="entry name" value="Peptidase_M28"/>
    <property type="match status" value="1"/>
</dbReference>
<gene>
    <name evidence="13" type="ORF">B0A55_07734</name>
</gene>
<dbReference type="GO" id="GO:0046872">
    <property type="term" value="F:metal ion binding"/>
    <property type="evidence" value="ECO:0007669"/>
    <property type="project" value="UniProtKB-KW"/>
</dbReference>
<name>A0A4U0X0U7_9PEZI</name>
<dbReference type="AlphaFoldDB" id="A0A4U0X0U7"/>
<dbReference type="Gene3D" id="3.40.630.10">
    <property type="entry name" value="Zn peptidases"/>
    <property type="match status" value="1"/>
</dbReference>
<feature type="signal peptide" evidence="11">
    <location>
        <begin position="1"/>
        <end position="19"/>
    </location>
</feature>
<dbReference type="GO" id="GO:0008235">
    <property type="term" value="F:metalloexopeptidase activity"/>
    <property type="evidence" value="ECO:0007669"/>
    <property type="project" value="InterPro"/>
</dbReference>
<dbReference type="GO" id="GO:0005576">
    <property type="term" value="C:extracellular region"/>
    <property type="evidence" value="ECO:0007669"/>
    <property type="project" value="UniProtKB-SubCell"/>
</dbReference>
<keyword evidence="9 11" id="KW-0862">Zinc</keyword>
<keyword evidence="4" id="KW-0964">Secreted</keyword>
<accession>A0A4U0X0U7</accession>
<protein>
    <recommendedName>
        <fullName evidence="11">Peptide hydrolase</fullName>
        <ecNumber evidence="11">3.4.-.-</ecNumber>
    </recommendedName>
</protein>
<comment type="subcellular location">
    <subcellularLocation>
        <location evidence="2">Secreted</location>
    </subcellularLocation>
</comment>
<organism evidence="13 14">
    <name type="scientific">Friedmanniomyces simplex</name>
    <dbReference type="NCBI Taxonomy" id="329884"/>
    <lineage>
        <taxon>Eukaryota</taxon>
        <taxon>Fungi</taxon>
        <taxon>Dikarya</taxon>
        <taxon>Ascomycota</taxon>
        <taxon>Pezizomycotina</taxon>
        <taxon>Dothideomycetes</taxon>
        <taxon>Dothideomycetidae</taxon>
        <taxon>Mycosphaerellales</taxon>
        <taxon>Teratosphaeriaceae</taxon>
        <taxon>Friedmanniomyces</taxon>
    </lineage>
</organism>
<evidence type="ECO:0000256" key="7">
    <source>
        <dbReference type="ARBA" id="ARBA00022729"/>
    </source>
</evidence>
<evidence type="ECO:0000256" key="3">
    <source>
        <dbReference type="ARBA" id="ARBA00005634"/>
    </source>
</evidence>
<dbReference type="Proteomes" id="UP000309340">
    <property type="component" value="Unassembled WGS sequence"/>
</dbReference>
<evidence type="ECO:0000256" key="11">
    <source>
        <dbReference type="RuleBase" id="RU361240"/>
    </source>
</evidence>
<evidence type="ECO:0000256" key="8">
    <source>
        <dbReference type="ARBA" id="ARBA00022801"/>
    </source>
</evidence>
<evidence type="ECO:0000256" key="6">
    <source>
        <dbReference type="ARBA" id="ARBA00022723"/>
    </source>
</evidence>
<feature type="chain" id="PRO_5021039220" description="Peptide hydrolase" evidence="11">
    <location>
        <begin position="20"/>
        <end position="515"/>
    </location>
</feature>